<dbReference type="Proteomes" id="UP000468735">
    <property type="component" value="Unassembled WGS sequence"/>
</dbReference>
<dbReference type="AlphaFoldDB" id="A0A6H9Z2P3"/>
<dbReference type="RefSeq" id="WP_151556999.1">
    <property type="nucleotide sequence ID" value="NZ_WBMT01000001.1"/>
</dbReference>
<evidence type="ECO:0000313" key="3">
    <source>
        <dbReference type="Proteomes" id="UP000468735"/>
    </source>
</evidence>
<sequence length="102" mass="10376">MKSMARFVAAAALVAGGIGFAAAPATAATGRLTLADGTTGRTVTYINPAPGCYDTIRFDTVANRTNTPVTAYTGERCQGQYVVVMPGTNPIGVGPRLSVAVP</sequence>
<organism evidence="2 3">
    <name type="scientific">Actinomadura rudentiformis</name>
    <dbReference type="NCBI Taxonomy" id="359158"/>
    <lineage>
        <taxon>Bacteria</taxon>
        <taxon>Bacillati</taxon>
        <taxon>Actinomycetota</taxon>
        <taxon>Actinomycetes</taxon>
        <taxon>Streptosporangiales</taxon>
        <taxon>Thermomonosporaceae</taxon>
        <taxon>Actinomadura</taxon>
    </lineage>
</organism>
<proteinExistence type="predicted"/>
<evidence type="ECO:0000313" key="2">
    <source>
        <dbReference type="EMBL" id="KAB2352312.1"/>
    </source>
</evidence>
<reference evidence="2 3" key="1">
    <citation type="submission" date="2019-09" db="EMBL/GenBank/DDBJ databases">
        <title>Actinomadura physcomitrii sp. nov., a novel actinomycete isolated from moss [Physcomitrium sphaericum (Ludw) Fuernr].</title>
        <authorList>
            <person name="Zhuang X."/>
            <person name="Liu C."/>
        </authorList>
    </citation>
    <scope>NUCLEOTIDE SEQUENCE [LARGE SCALE GENOMIC DNA]</scope>
    <source>
        <strain evidence="2 3">HMC1</strain>
    </source>
</reference>
<feature type="chain" id="PRO_5026035476" evidence="1">
    <location>
        <begin position="28"/>
        <end position="102"/>
    </location>
</feature>
<accession>A0A6H9Z2P3</accession>
<feature type="signal peptide" evidence="1">
    <location>
        <begin position="1"/>
        <end position="27"/>
    </location>
</feature>
<evidence type="ECO:0000256" key="1">
    <source>
        <dbReference type="SAM" id="SignalP"/>
    </source>
</evidence>
<name>A0A6H9Z2P3_9ACTN</name>
<keyword evidence="3" id="KW-1185">Reference proteome</keyword>
<comment type="caution">
    <text evidence="2">The sequence shown here is derived from an EMBL/GenBank/DDBJ whole genome shotgun (WGS) entry which is preliminary data.</text>
</comment>
<gene>
    <name evidence="2" type="ORF">F8566_01025</name>
</gene>
<dbReference type="EMBL" id="WBMT01000001">
    <property type="protein sequence ID" value="KAB2352312.1"/>
    <property type="molecule type" value="Genomic_DNA"/>
</dbReference>
<protein>
    <submittedName>
        <fullName evidence="2">Uncharacterized protein</fullName>
    </submittedName>
</protein>
<keyword evidence="1" id="KW-0732">Signal</keyword>